<dbReference type="InterPro" id="IPR007050">
    <property type="entry name" value="HTH_bacterioopsin"/>
</dbReference>
<dbReference type="Pfam" id="PF04967">
    <property type="entry name" value="HTH_10"/>
    <property type="match status" value="1"/>
</dbReference>
<evidence type="ECO:0000313" key="4">
    <source>
        <dbReference type="EMBL" id="MCU4719635.1"/>
    </source>
</evidence>
<evidence type="ECO:0000256" key="1">
    <source>
        <dbReference type="ARBA" id="ARBA00023015"/>
    </source>
</evidence>
<dbReference type="RefSeq" id="WP_315910381.1">
    <property type="nucleotide sequence ID" value="NZ_JAOPKC010000036.1"/>
</dbReference>
<proteinExistence type="predicted"/>
<accession>A0AAE3IE03</accession>
<dbReference type="AlphaFoldDB" id="A0AAE3IE03"/>
<dbReference type="EMBL" id="JAOPKD010000032">
    <property type="protein sequence ID" value="MCU4728557.1"/>
    <property type="molecule type" value="Genomic_DNA"/>
</dbReference>
<reference evidence="5" key="1">
    <citation type="submission" date="2023-02" db="EMBL/GenBank/DDBJ databases">
        <title>Enrichment on poylsaccharides allowed isolation of novel metabolic and taxonomic groups of Haloarchaea.</title>
        <authorList>
            <person name="Sorokin D.Y."/>
            <person name="Elcheninov A.G."/>
            <person name="Khizhniak T.V."/>
            <person name="Kolganova T.V."/>
            <person name="Kublanov I.V."/>
        </authorList>
    </citation>
    <scope>NUCLEOTIDE SEQUENCE</scope>
    <source>
        <strain evidence="4 6">HArc-curdl5-1</strain>
        <strain evidence="5">HArc-curdl7</strain>
    </source>
</reference>
<keyword evidence="6" id="KW-1185">Reference proteome</keyword>
<name>A0AAE3IE03_9EURY</name>
<feature type="domain" description="HTH bat-type" evidence="3">
    <location>
        <begin position="166"/>
        <end position="210"/>
    </location>
</feature>
<sequence length="232" mass="26268">MVNDDKPVIADVEVPIVDLIPGATPETVRDVSLDLTAVIRNDETVVLQLLVPRRERYEAREILARLDAEIIDEITVGSATMLLVEILDHFDGTLDPPEDNEGSVLRGVRADGRWLFRIQFPDRERMRDQMAQWNRDDRAVKLLSLFTKTYGADSNPYGLSLTDCVTLRTAYEAGYFTVPQETSLSELGEDLGVSDTVVSRRIRRALDTLLARIFSQEAAYANCRSTERRDMY</sequence>
<protein>
    <submittedName>
        <fullName evidence="5">Helix-turn-helix domain-containing protein</fullName>
    </submittedName>
</protein>
<comment type="caution">
    <text evidence="5">The sequence shown here is derived from an EMBL/GenBank/DDBJ whole genome shotgun (WGS) entry which is preliminary data.</text>
</comment>
<evidence type="ECO:0000259" key="3">
    <source>
        <dbReference type="Pfam" id="PF04967"/>
    </source>
</evidence>
<dbReference type="Proteomes" id="UP001209746">
    <property type="component" value="Unassembled WGS sequence"/>
</dbReference>
<evidence type="ECO:0000313" key="6">
    <source>
        <dbReference type="Proteomes" id="UP001208186"/>
    </source>
</evidence>
<dbReference type="Proteomes" id="UP001208186">
    <property type="component" value="Unassembled WGS sequence"/>
</dbReference>
<organism evidence="5 7">
    <name type="scientific">Halapricum hydrolyticum</name>
    <dbReference type="NCBI Taxonomy" id="2979991"/>
    <lineage>
        <taxon>Archaea</taxon>
        <taxon>Methanobacteriati</taxon>
        <taxon>Methanobacteriota</taxon>
        <taxon>Stenosarchaea group</taxon>
        <taxon>Halobacteria</taxon>
        <taxon>Halobacteriales</taxon>
        <taxon>Haloarculaceae</taxon>
        <taxon>Halapricum</taxon>
    </lineage>
</organism>
<dbReference type="EMBL" id="JAOPKC010000036">
    <property type="protein sequence ID" value="MCU4719635.1"/>
    <property type="molecule type" value="Genomic_DNA"/>
</dbReference>
<evidence type="ECO:0000313" key="5">
    <source>
        <dbReference type="EMBL" id="MCU4728557.1"/>
    </source>
</evidence>
<dbReference type="PANTHER" id="PTHR34236:SF1">
    <property type="entry name" value="DIMETHYL SULFOXIDE REDUCTASE TRANSCRIPTIONAL ACTIVATOR"/>
    <property type="match status" value="1"/>
</dbReference>
<keyword evidence="2" id="KW-0804">Transcription</keyword>
<evidence type="ECO:0000256" key="2">
    <source>
        <dbReference type="ARBA" id="ARBA00023163"/>
    </source>
</evidence>
<dbReference type="PANTHER" id="PTHR34236">
    <property type="entry name" value="DIMETHYL SULFOXIDE REDUCTASE TRANSCRIPTIONAL ACTIVATOR"/>
    <property type="match status" value="1"/>
</dbReference>
<gene>
    <name evidence="5" type="ORF">OB914_16530</name>
    <name evidence="4" type="ORF">OB916_16450</name>
</gene>
<keyword evidence="1" id="KW-0805">Transcription regulation</keyword>
<evidence type="ECO:0000313" key="7">
    <source>
        <dbReference type="Proteomes" id="UP001209746"/>
    </source>
</evidence>